<dbReference type="PANTHER" id="PTHR43156">
    <property type="entry name" value="STAGE II SPORULATION PROTEIN E-RELATED"/>
    <property type="match status" value="1"/>
</dbReference>
<comment type="caution">
    <text evidence="4">The sequence shown here is derived from an EMBL/GenBank/DDBJ whole genome shotgun (WGS) entry which is preliminary data.</text>
</comment>
<keyword evidence="5" id="KW-1185">Reference proteome</keyword>
<dbReference type="InterPro" id="IPR052016">
    <property type="entry name" value="Bact_Sigma-Reg"/>
</dbReference>
<reference evidence="5" key="1">
    <citation type="journal article" date="2019" name="Int. J. Syst. Evol. Microbiol.">
        <title>The Global Catalogue of Microorganisms (GCM) 10K type strain sequencing project: providing services to taxonomists for standard genome sequencing and annotation.</title>
        <authorList>
            <consortium name="The Broad Institute Genomics Platform"/>
            <consortium name="The Broad Institute Genome Sequencing Center for Infectious Disease"/>
            <person name="Wu L."/>
            <person name="Ma J."/>
        </authorList>
    </citation>
    <scope>NUCLEOTIDE SEQUENCE [LARGE SCALE GENOMIC DNA]</scope>
    <source>
        <strain evidence="5">CGMCC 1.18578</strain>
    </source>
</reference>
<evidence type="ECO:0000256" key="1">
    <source>
        <dbReference type="ARBA" id="ARBA00022801"/>
    </source>
</evidence>
<dbReference type="Gene3D" id="3.60.40.10">
    <property type="entry name" value="PPM-type phosphatase domain"/>
    <property type="match status" value="1"/>
</dbReference>
<organism evidence="4 5">
    <name type="scientific">Cohnella yongneupensis</name>
    <dbReference type="NCBI Taxonomy" id="425006"/>
    <lineage>
        <taxon>Bacteria</taxon>
        <taxon>Bacillati</taxon>
        <taxon>Bacillota</taxon>
        <taxon>Bacilli</taxon>
        <taxon>Bacillales</taxon>
        <taxon>Paenibacillaceae</taxon>
        <taxon>Cohnella</taxon>
    </lineage>
</organism>
<keyword evidence="2" id="KW-1133">Transmembrane helix</keyword>
<proteinExistence type="predicted"/>
<dbReference type="EMBL" id="JBHSNC010000017">
    <property type="protein sequence ID" value="MFC5528923.1"/>
    <property type="molecule type" value="Genomic_DNA"/>
</dbReference>
<feature type="transmembrane region" description="Helical" evidence="2">
    <location>
        <begin position="315"/>
        <end position="335"/>
    </location>
</feature>
<protein>
    <submittedName>
        <fullName evidence="4">SpoIIE family protein phosphatase</fullName>
    </submittedName>
</protein>
<feature type="transmembrane region" description="Helical" evidence="2">
    <location>
        <begin position="29"/>
        <end position="52"/>
    </location>
</feature>
<accession>A0ABW0QWW8</accession>
<keyword evidence="2" id="KW-0472">Membrane</keyword>
<dbReference type="InterPro" id="IPR001932">
    <property type="entry name" value="PPM-type_phosphatase-like_dom"/>
</dbReference>
<evidence type="ECO:0000313" key="5">
    <source>
        <dbReference type="Proteomes" id="UP001596108"/>
    </source>
</evidence>
<evidence type="ECO:0000313" key="4">
    <source>
        <dbReference type="EMBL" id="MFC5528923.1"/>
    </source>
</evidence>
<keyword evidence="2" id="KW-0812">Transmembrane</keyword>
<evidence type="ECO:0000256" key="2">
    <source>
        <dbReference type="SAM" id="Phobius"/>
    </source>
</evidence>
<keyword evidence="1" id="KW-0378">Hydrolase</keyword>
<dbReference type="InterPro" id="IPR036457">
    <property type="entry name" value="PPM-type-like_dom_sf"/>
</dbReference>
<gene>
    <name evidence="4" type="ORF">ACFPQ4_05580</name>
</gene>
<dbReference type="SMART" id="SM00331">
    <property type="entry name" value="PP2C_SIG"/>
    <property type="match status" value="1"/>
</dbReference>
<name>A0ABW0QWW8_9BACL</name>
<feature type="domain" description="PPM-type phosphatase" evidence="3">
    <location>
        <begin position="394"/>
        <end position="618"/>
    </location>
</feature>
<dbReference type="Gene3D" id="3.30.450.20">
    <property type="entry name" value="PAS domain"/>
    <property type="match status" value="1"/>
</dbReference>
<dbReference type="Pfam" id="PF07228">
    <property type="entry name" value="SpoIIE"/>
    <property type="match status" value="1"/>
</dbReference>
<dbReference type="RefSeq" id="WP_378110793.1">
    <property type="nucleotide sequence ID" value="NZ_JBHSNC010000017.1"/>
</dbReference>
<sequence>MSDLERVGALSTTKPGKESRSRLKYDRSVFRVIVLAGILLVFATSTTGILSYRITESEVISKLKSNDLVRTAKSISNQVEGRIDRAIETSDMLADDPAVVEWVSGGERDDKLGDIVRKQLISLPHSFDYTNSFVVSAVTNQYWAEDGKVLERVSKDDPDDKWFFDTLASGKRTDVVVDSNKSRQDTFVFVNVLIGDVNNPIGVAGVGMSLKALSAEFANYKYGPNSHLWMVGANGTIHLSDSFEQTGSTLGDYLPVATIASLNEAKPGEQLILDTKNKQGQQVDMISYPIRSADMRLIAQIPRSETVGFLDSIKLNTAIAVFVSIVLIVFFFIYISRKLADPYKRALSMNAELESKVQARTKELAERNKEMTDSILYANRIQQSVLPAPEAMESSFDEHFAVWKPRDVVGGDFYWMKKVGDVQWVAVGDCTGHGVPGALMTMLSVSLLDRIAATGDNPTPAVVLGKLNVLLKETLNQMDQDGLTDDGLDLGLMFMEGDRTVYAGTGVTLAVSDSNGMRSVKGDKHKVGYRRTPVDVAYTDHPFEAEPGRVFYLITDGIVDQNGSGSTASLGRTRLLEWLAQYRTYPLARQQEQFESMLTAYMGEEYQRDDMTLLAFKS</sequence>
<dbReference type="PANTHER" id="PTHR43156:SF9">
    <property type="entry name" value="HAMP DOMAIN-CONTAINING PROTEIN"/>
    <property type="match status" value="1"/>
</dbReference>
<dbReference type="Proteomes" id="UP001596108">
    <property type="component" value="Unassembled WGS sequence"/>
</dbReference>
<evidence type="ECO:0000259" key="3">
    <source>
        <dbReference type="SMART" id="SM00331"/>
    </source>
</evidence>